<accession>A0A484GXF2</accession>
<feature type="compositionally biased region" description="Basic and acidic residues" evidence="1">
    <location>
        <begin position="1"/>
        <end position="13"/>
    </location>
</feature>
<sequence>PLRGRFLVEESRQVTHGTPATPRTLRSLATQEQPPRTRSSTYLKKKSLLLTERWQTLQAGLETLPTK</sequence>
<evidence type="ECO:0000313" key="2">
    <source>
        <dbReference type="EMBL" id="TEA40477.1"/>
    </source>
</evidence>
<dbReference type="Proteomes" id="UP000295264">
    <property type="component" value="Unassembled WGS sequence"/>
</dbReference>
<organism evidence="2 3">
    <name type="scientific">Sousa chinensis</name>
    <name type="common">Indo-pacific humpbacked dolphin</name>
    <name type="synonym">Steno chinensis</name>
    <dbReference type="NCBI Taxonomy" id="103600"/>
    <lineage>
        <taxon>Eukaryota</taxon>
        <taxon>Metazoa</taxon>
        <taxon>Chordata</taxon>
        <taxon>Craniata</taxon>
        <taxon>Vertebrata</taxon>
        <taxon>Euteleostomi</taxon>
        <taxon>Mammalia</taxon>
        <taxon>Eutheria</taxon>
        <taxon>Laurasiatheria</taxon>
        <taxon>Artiodactyla</taxon>
        <taxon>Whippomorpha</taxon>
        <taxon>Cetacea</taxon>
        <taxon>Odontoceti</taxon>
        <taxon>Delphinidae</taxon>
        <taxon>Sousa</taxon>
    </lineage>
</organism>
<feature type="region of interest" description="Disordered" evidence="1">
    <location>
        <begin position="1"/>
        <end position="40"/>
    </location>
</feature>
<dbReference type="AlphaFoldDB" id="A0A484GXF2"/>
<evidence type="ECO:0000313" key="3">
    <source>
        <dbReference type="Proteomes" id="UP000295264"/>
    </source>
</evidence>
<proteinExistence type="predicted"/>
<evidence type="ECO:0000256" key="1">
    <source>
        <dbReference type="SAM" id="MobiDB-lite"/>
    </source>
</evidence>
<comment type="caution">
    <text evidence="2">The sequence shown here is derived from an EMBL/GenBank/DDBJ whole genome shotgun (WGS) entry which is preliminary data.</text>
</comment>
<feature type="non-terminal residue" evidence="2">
    <location>
        <position position="1"/>
    </location>
</feature>
<protein>
    <submittedName>
        <fullName evidence="2">Uncharacterized protein</fullName>
    </submittedName>
</protein>
<reference evidence="2 3" key="1">
    <citation type="journal article" date="2018" name="Genomics">
        <title>Molecular footprints of inshore aquatic adaptation in Indo-Pacific humpback dolphin (Sousa chinensis).</title>
        <authorList>
            <person name="Ming Y."/>
            <person name="Jian J."/>
            <person name="Yu F."/>
            <person name="Yu X."/>
            <person name="Wang J."/>
            <person name="Liu W."/>
        </authorList>
    </citation>
    <scope>NUCLEOTIDE SEQUENCE [LARGE SCALE GENOMIC DNA]</scope>
    <source>
        <strain evidence="2">MY-2018</strain>
        <tissue evidence="2">Skin</tissue>
    </source>
</reference>
<gene>
    <name evidence="2" type="ORF">DBR06_SOUSAS15710011</name>
</gene>
<feature type="non-terminal residue" evidence="2">
    <location>
        <position position="67"/>
    </location>
</feature>
<name>A0A484GXF2_SOUCH</name>
<dbReference type="EMBL" id="QWLN02002869">
    <property type="protein sequence ID" value="TEA40477.1"/>
    <property type="molecule type" value="Genomic_DNA"/>
</dbReference>
<keyword evidence="3" id="KW-1185">Reference proteome</keyword>